<dbReference type="SUPFAM" id="SSF103515">
    <property type="entry name" value="Autotransporter"/>
    <property type="match status" value="1"/>
</dbReference>
<dbReference type="SUPFAM" id="SSF49373">
    <property type="entry name" value="Invasin/intimin cell-adhesion fragments"/>
    <property type="match status" value="1"/>
</dbReference>
<dbReference type="GO" id="GO:0031410">
    <property type="term" value="C:cytoplasmic vesicle"/>
    <property type="evidence" value="ECO:0007669"/>
    <property type="project" value="TreeGrafter"/>
</dbReference>
<dbReference type="Pfam" id="PF03797">
    <property type="entry name" value="Autotransporter"/>
    <property type="match status" value="1"/>
</dbReference>
<dbReference type="InterPro" id="IPR008964">
    <property type="entry name" value="Invasin/intimin_cell_adhesion"/>
</dbReference>
<dbReference type="InterPro" id="IPR013783">
    <property type="entry name" value="Ig-like_fold"/>
</dbReference>
<dbReference type="PROSITE" id="PS51208">
    <property type="entry name" value="AUTOTRANSPORTER"/>
    <property type="match status" value="1"/>
</dbReference>
<dbReference type="InterPro" id="IPR035986">
    <property type="entry name" value="PKD_dom_sf"/>
</dbReference>
<proteinExistence type="inferred from homology"/>
<dbReference type="InterPro" id="IPR000601">
    <property type="entry name" value="PKD_dom"/>
</dbReference>
<dbReference type="EMBL" id="JAEPDI010000009">
    <property type="protein sequence ID" value="MCG7939779.1"/>
    <property type="molecule type" value="Genomic_DNA"/>
</dbReference>
<accession>A0A9E4K7G5</accession>
<reference evidence="4" key="1">
    <citation type="journal article" date="2021" name="Proc. Natl. Acad. Sci. U.S.A.">
        <title>Global biogeography of chemosynthetic symbionts reveals both localized and globally distributed symbiont groups. .</title>
        <authorList>
            <person name="Osvatic J.T."/>
            <person name="Wilkins L.G.E."/>
            <person name="Leibrecht L."/>
            <person name="Leray M."/>
            <person name="Zauner S."/>
            <person name="Polzin J."/>
            <person name="Camacho Y."/>
            <person name="Gros O."/>
            <person name="van Gils J.A."/>
            <person name="Eisen J.A."/>
            <person name="Petersen J.M."/>
            <person name="Yuen B."/>
        </authorList>
    </citation>
    <scope>NUCLEOTIDE SEQUENCE</scope>
    <source>
        <strain evidence="4">MAGL173</strain>
    </source>
</reference>
<dbReference type="PANTHER" id="PTHR46182">
    <property type="entry name" value="FI19480P1"/>
    <property type="match status" value="1"/>
</dbReference>
<gene>
    <name evidence="4" type="ORF">JAZ04_13120</name>
</gene>
<comment type="caution">
    <text evidence="4">The sequence shown here is derived from an EMBL/GenBank/DDBJ whole genome shotgun (WGS) entry which is preliminary data.</text>
</comment>
<dbReference type="NCBIfam" id="TIGR01414">
    <property type="entry name" value="autotrans_barl"/>
    <property type="match status" value="1"/>
</dbReference>
<dbReference type="PANTHER" id="PTHR46182:SF2">
    <property type="entry name" value="FI19480P1"/>
    <property type="match status" value="1"/>
</dbReference>
<dbReference type="GO" id="GO:0019867">
    <property type="term" value="C:outer membrane"/>
    <property type="evidence" value="ECO:0007669"/>
    <property type="project" value="InterPro"/>
</dbReference>
<dbReference type="InterPro" id="IPR003344">
    <property type="entry name" value="Big_1_dom"/>
</dbReference>
<dbReference type="Pfam" id="PF22352">
    <property type="entry name" value="K319L-like_PKD"/>
    <property type="match status" value="3"/>
</dbReference>
<dbReference type="Pfam" id="PF02369">
    <property type="entry name" value="Big_1"/>
    <property type="match status" value="1"/>
</dbReference>
<name>A0A9E4K7G5_9GAMM</name>
<dbReference type="InterPro" id="IPR006315">
    <property type="entry name" value="OM_autotransptr_brl_dom"/>
</dbReference>
<dbReference type="SMART" id="SM00089">
    <property type="entry name" value="PKD"/>
    <property type="match status" value="5"/>
</dbReference>
<evidence type="ECO:0000313" key="4">
    <source>
        <dbReference type="EMBL" id="MCG7939779.1"/>
    </source>
</evidence>
<dbReference type="Pfam" id="PF18911">
    <property type="entry name" value="PKD_4"/>
    <property type="match status" value="1"/>
</dbReference>
<dbReference type="InterPro" id="IPR029865">
    <property type="entry name" value="KIAA0319-like"/>
</dbReference>
<protein>
    <submittedName>
        <fullName evidence="4">Autotransporter domain-containing protein</fullName>
    </submittedName>
</protein>
<dbReference type="CDD" id="cd00146">
    <property type="entry name" value="PKD"/>
    <property type="match status" value="3"/>
</dbReference>
<dbReference type="AlphaFoldDB" id="A0A9E4K7G5"/>
<comment type="similarity">
    <text evidence="1">Belongs to the intimin/invasin family.</text>
</comment>
<evidence type="ECO:0000259" key="3">
    <source>
        <dbReference type="PROSITE" id="PS51208"/>
    </source>
</evidence>
<evidence type="ECO:0000256" key="2">
    <source>
        <dbReference type="SAM" id="MobiDB-lite"/>
    </source>
</evidence>
<organism evidence="4 5">
    <name type="scientific">Candidatus Thiodiazotropha lotti</name>
    <dbReference type="NCBI Taxonomy" id="2792787"/>
    <lineage>
        <taxon>Bacteria</taxon>
        <taxon>Pseudomonadati</taxon>
        <taxon>Pseudomonadota</taxon>
        <taxon>Gammaproteobacteria</taxon>
        <taxon>Chromatiales</taxon>
        <taxon>Sedimenticolaceae</taxon>
        <taxon>Candidatus Thiodiazotropha</taxon>
    </lineage>
</organism>
<feature type="region of interest" description="Disordered" evidence="2">
    <location>
        <begin position="559"/>
        <end position="586"/>
    </location>
</feature>
<dbReference type="Proteomes" id="UP000886687">
    <property type="component" value="Unassembled WGS sequence"/>
</dbReference>
<feature type="domain" description="Autotransporter" evidence="3">
    <location>
        <begin position="876"/>
        <end position="1165"/>
    </location>
</feature>
<dbReference type="SMART" id="SM00869">
    <property type="entry name" value="Autotransporter"/>
    <property type="match status" value="1"/>
</dbReference>
<evidence type="ECO:0000256" key="1">
    <source>
        <dbReference type="ARBA" id="ARBA00010116"/>
    </source>
</evidence>
<dbReference type="InterPro" id="IPR022409">
    <property type="entry name" value="PKD/Chitinase_dom"/>
</dbReference>
<evidence type="ECO:0000313" key="5">
    <source>
        <dbReference type="Proteomes" id="UP000886687"/>
    </source>
</evidence>
<feature type="compositionally biased region" description="Polar residues" evidence="2">
    <location>
        <begin position="576"/>
        <end position="586"/>
    </location>
</feature>
<dbReference type="SUPFAM" id="SSF49299">
    <property type="entry name" value="PKD domain"/>
    <property type="match status" value="4"/>
</dbReference>
<dbReference type="Gene3D" id="2.60.40.10">
    <property type="entry name" value="Immunoglobulins"/>
    <property type="match status" value="5"/>
</dbReference>
<dbReference type="Gene3D" id="2.40.128.130">
    <property type="entry name" value="Autotransporter beta-domain"/>
    <property type="match status" value="1"/>
</dbReference>
<dbReference type="InterPro" id="IPR036709">
    <property type="entry name" value="Autotransporte_beta_dom_sf"/>
</dbReference>
<dbReference type="InterPro" id="IPR005546">
    <property type="entry name" value="Autotransporte_beta"/>
</dbReference>
<sequence>MWFLQARIETIGLFSKHLGAKWSAETVIDIASRQWMVAIGIMLLSSYPLSLTANDIQLSGLSQSPPNSVAVGSPITYSLTTNNIDDGVNPPSSIGISIRMRVDGAVVRADSGEIDAVGCSVDASFPDYFACNNLVEGGSQTPSFTWNSPTPGNHTVLFEAACQLVPVQTPTAFCPSFGTSISTTTQVGAFPTAVVNPAGPVTIQFGDPIPSFDLLSSFDPDGSIVTCEAVSNINTWITLPTCTYTDSDWLGARDPGVLSLAVRVTDNDGLTDLSAITIIIQSAPTANAGIDQTVVDSDNNNSEAVTLDGSGSTDNGGTILNYVWLENGTQIANGVSPTVNLGIGTHTLTLQVFDNDSQSGQDQVVITVLPGPNAPTADAGQDQQIADTDSNGLEDVSLDASNSVDSDGTIVTYEWIESGTTIATGATPTVTLAVGTHTLTLRVTDDSDLISEDQVVITITEGPSAPVASAGQDIILSDDDANGSEQVTLDGSGSSDADGTIVLYQWFENGTEIATGVTPTVTLSQGIHTLTLRVTDSDDLSSEDQITVTVATNSTTPVADAGIDQSLTDRDGDGSESVTLDGTNSTDPDGSIVSYQWYESGAEIATGSSPTIRLNLGTHTLTLTVTDDAGLTHQDQVTITVNRDDSQLEIVAGDNLSGSSGATVGPFTVQLTDLSGEPVADSIIVWSVIPENAALLTESESTTDQNGQASTTMTIQQTGVIKLEATLNTAKVEFVINSIAQTPGLSENEQSVGSSLDDLCPALLDKQASADLSAAEQDLLTTCNTLVSDSSTDAAATLALLAPEEVAAQGSASIEAATAQHTNVNTRLLALRRGDTGMNLSGLTVNYAGISFNRNLLNGLLPIDDPATGGGAGDDALIGRWGAFINGTVNFGEMDDTEQESGFDFDTRGITFGLDYRFSNEFVAGGAIGYSRYDSDYNNASGNLEMDALSLSAYGTYYQNNNIYIDGLIQIGSNSYETSRRVNTQGSADQFGQGDTDGMEYAFNLGAGYEYHRNALTITPYGRLAYTRAEIDAYSERASNPNAAGVGSMLRIEDQELKSMVLVVGGNLSYNLNLASAVLIPHFRFEWEHEFSDDSRFINARFVSDPTQSRFSIETDEPDRDYFNLGLGLSAVFAHGKTGFLSYETRLSQDNVTLNRVTAGIRIEF</sequence>